<name>A0A7W5FNN0_9BACL</name>
<keyword evidence="4" id="KW-1185">Reference proteome</keyword>
<sequence>MKTMKFPLLLIAAAIILSLAFYSSMPDQMAIHWNAHGEPDRYASKGIALFLPPVIMGALLAAMILSSRMDPNQANIQSFRSGIGIIRIVLLAVLLGIHMISIAHGLGYAIDVMVAAPVCVGVLFMVIGNYMPTIRPNYTIGIRNRWTLTNDKVWKLTHQTSARWFVGAGLLMLLTPFLGYPWHVIALLLLAFGATIVSVLLSYRYAQMEHSSK</sequence>
<dbReference type="Pfam" id="PF13630">
    <property type="entry name" value="SdpI"/>
    <property type="match status" value="1"/>
</dbReference>
<feature type="transmembrane region" description="Helical" evidence="1">
    <location>
        <begin position="112"/>
        <end position="131"/>
    </location>
</feature>
<dbReference type="GO" id="GO:0009636">
    <property type="term" value="P:response to toxic substance"/>
    <property type="evidence" value="ECO:0007669"/>
    <property type="project" value="TreeGrafter"/>
</dbReference>
<evidence type="ECO:0000313" key="4">
    <source>
        <dbReference type="Proteomes" id="UP000570361"/>
    </source>
</evidence>
<keyword evidence="1" id="KW-1133">Transmembrane helix</keyword>
<feature type="transmembrane region" description="Helical" evidence="1">
    <location>
        <begin position="47"/>
        <end position="65"/>
    </location>
</feature>
<evidence type="ECO:0000256" key="1">
    <source>
        <dbReference type="SAM" id="Phobius"/>
    </source>
</evidence>
<evidence type="ECO:0000313" key="3">
    <source>
        <dbReference type="EMBL" id="MBB3111358.1"/>
    </source>
</evidence>
<dbReference type="EMBL" id="JACHXK010000007">
    <property type="protein sequence ID" value="MBB3111358.1"/>
    <property type="molecule type" value="Genomic_DNA"/>
</dbReference>
<comment type="caution">
    <text evidence="3">The sequence shown here is derived from an EMBL/GenBank/DDBJ whole genome shotgun (WGS) entry which is preliminary data.</text>
</comment>
<dbReference type="PANTHER" id="PTHR37810">
    <property type="entry name" value="IMMUNITY PROTEIN SDPI"/>
    <property type="match status" value="1"/>
</dbReference>
<feature type="transmembrane region" description="Helical" evidence="1">
    <location>
        <begin position="162"/>
        <end position="178"/>
    </location>
</feature>
<reference evidence="3 4" key="1">
    <citation type="submission" date="2020-08" db="EMBL/GenBank/DDBJ databases">
        <title>Genomic Encyclopedia of Type Strains, Phase III (KMG-III): the genomes of soil and plant-associated and newly described type strains.</title>
        <authorList>
            <person name="Whitman W."/>
        </authorList>
    </citation>
    <scope>NUCLEOTIDE SEQUENCE [LARGE SCALE GENOMIC DNA]</scope>
    <source>
        <strain evidence="3 4">CECT 5862</strain>
    </source>
</reference>
<feature type="domain" description="DUF1648" evidence="2">
    <location>
        <begin position="9"/>
        <end position="56"/>
    </location>
</feature>
<evidence type="ECO:0000259" key="2">
    <source>
        <dbReference type="Pfam" id="PF07853"/>
    </source>
</evidence>
<protein>
    <submittedName>
        <fullName evidence="3">Putative membrane protein</fullName>
    </submittedName>
</protein>
<dbReference type="AlphaFoldDB" id="A0A7W5FNN0"/>
<gene>
    <name evidence="3" type="ORF">FHS18_003426</name>
</gene>
<dbReference type="InterPro" id="IPR026272">
    <property type="entry name" value="SdpI"/>
</dbReference>
<accession>A0A7W5FNN0</accession>
<dbReference type="RefSeq" id="WP_183601245.1">
    <property type="nucleotide sequence ID" value="NZ_JACHXK010000007.1"/>
</dbReference>
<keyword evidence="1" id="KW-0472">Membrane</keyword>
<dbReference type="InterPro" id="IPR012867">
    <property type="entry name" value="DUF1648"/>
</dbReference>
<dbReference type="PIRSF" id="PIRSF038959">
    <property type="entry name" value="SdpI"/>
    <property type="match status" value="1"/>
</dbReference>
<dbReference type="Proteomes" id="UP000570361">
    <property type="component" value="Unassembled WGS sequence"/>
</dbReference>
<proteinExistence type="predicted"/>
<dbReference type="PANTHER" id="PTHR37810:SF5">
    <property type="entry name" value="IMMUNITY PROTEIN SDPI"/>
    <property type="match status" value="1"/>
</dbReference>
<keyword evidence="1" id="KW-0812">Transmembrane</keyword>
<dbReference type="Pfam" id="PF07853">
    <property type="entry name" value="DUF1648"/>
    <property type="match status" value="1"/>
</dbReference>
<dbReference type="InterPro" id="IPR025962">
    <property type="entry name" value="SdpI/YhfL"/>
</dbReference>
<feature type="transmembrane region" description="Helical" evidence="1">
    <location>
        <begin position="85"/>
        <end position="106"/>
    </location>
</feature>
<organism evidence="3 4">
    <name type="scientific">Paenibacillus phyllosphaerae</name>
    <dbReference type="NCBI Taxonomy" id="274593"/>
    <lineage>
        <taxon>Bacteria</taxon>
        <taxon>Bacillati</taxon>
        <taxon>Bacillota</taxon>
        <taxon>Bacilli</taxon>
        <taxon>Bacillales</taxon>
        <taxon>Paenibacillaceae</taxon>
        <taxon>Paenibacillus</taxon>
    </lineage>
</organism>
<feature type="transmembrane region" description="Helical" evidence="1">
    <location>
        <begin position="184"/>
        <end position="203"/>
    </location>
</feature>